<keyword evidence="1 2" id="KW-0193">Cuticle</keyword>
<gene>
    <name evidence="4" type="ORF">J437_LFUL015440</name>
</gene>
<name>A0A8K0KIQ2_LADFU</name>
<reference evidence="4" key="2">
    <citation type="submission" date="2017-10" db="EMBL/GenBank/DDBJ databases">
        <title>Ladona fulva Genome sequencing and assembly.</title>
        <authorList>
            <person name="Murali S."/>
            <person name="Richards S."/>
            <person name="Bandaranaike D."/>
            <person name="Bellair M."/>
            <person name="Blankenburg K."/>
            <person name="Chao H."/>
            <person name="Dinh H."/>
            <person name="Doddapaneni H."/>
            <person name="Dugan-Rocha S."/>
            <person name="Elkadiri S."/>
            <person name="Gnanaolivu R."/>
            <person name="Hernandez B."/>
            <person name="Skinner E."/>
            <person name="Javaid M."/>
            <person name="Lee S."/>
            <person name="Li M."/>
            <person name="Ming W."/>
            <person name="Munidasa M."/>
            <person name="Muniz J."/>
            <person name="Nguyen L."/>
            <person name="Hughes D."/>
            <person name="Osuji N."/>
            <person name="Pu L.-L."/>
            <person name="Puazo M."/>
            <person name="Qu C."/>
            <person name="Quiroz J."/>
            <person name="Raj R."/>
            <person name="Weissenberger G."/>
            <person name="Xin Y."/>
            <person name="Zou X."/>
            <person name="Han Y."/>
            <person name="Worley K."/>
            <person name="Muzny D."/>
            <person name="Gibbs R."/>
        </authorList>
    </citation>
    <scope>NUCLEOTIDE SEQUENCE</scope>
    <source>
        <strain evidence="4">Sampled in the wild</strain>
    </source>
</reference>
<proteinExistence type="predicted"/>
<dbReference type="PANTHER" id="PTHR10380:SF218">
    <property type="entry name" value="ADULT CUTICLE PROTEIN 65AA-RELATED"/>
    <property type="match status" value="1"/>
</dbReference>
<evidence type="ECO:0000256" key="1">
    <source>
        <dbReference type="ARBA" id="ARBA00022460"/>
    </source>
</evidence>
<accession>A0A8K0KIQ2</accession>
<dbReference type="PROSITE" id="PS00233">
    <property type="entry name" value="CHIT_BIND_RR_1"/>
    <property type="match status" value="1"/>
</dbReference>
<dbReference type="GO" id="GO:0062129">
    <property type="term" value="C:chitin-based extracellular matrix"/>
    <property type="evidence" value="ECO:0007669"/>
    <property type="project" value="TreeGrafter"/>
</dbReference>
<dbReference type="PANTHER" id="PTHR10380">
    <property type="entry name" value="CUTICLE PROTEIN"/>
    <property type="match status" value="1"/>
</dbReference>
<keyword evidence="5" id="KW-1185">Reference proteome</keyword>
<dbReference type="Proteomes" id="UP000792457">
    <property type="component" value="Unassembled WGS sequence"/>
</dbReference>
<evidence type="ECO:0000313" key="4">
    <source>
        <dbReference type="EMBL" id="KAG8235585.1"/>
    </source>
</evidence>
<comment type="caution">
    <text evidence="4">The sequence shown here is derived from an EMBL/GenBank/DDBJ whole genome shotgun (WGS) entry which is preliminary data.</text>
</comment>
<dbReference type="OrthoDB" id="7255276at2759"/>
<evidence type="ECO:0000256" key="3">
    <source>
        <dbReference type="SAM" id="SignalP"/>
    </source>
</evidence>
<dbReference type="Pfam" id="PF00379">
    <property type="entry name" value="Chitin_bind_4"/>
    <property type="match status" value="1"/>
</dbReference>
<evidence type="ECO:0000313" key="5">
    <source>
        <dbReference type="Proteomes" id="UP000792457"/>
    </source>
</evidence>
<sequence length="114" mass="12372">MTSGIKGFADMKLCALLLVSMLAVVMGRPQHPKDVSITSYSSENIGIDGYNFGYSLSDGTSRQENGELKNVGTENEAIVVRGSFTYQGDDGKEYTVNFIADENGYRPEGAHIPK</sequence>
<dbReference type="PRINTS" id="PR00947">
    <property type="entry name" value="CUTICLE"/>
</dbReference>
<evidence type="ECO:0000256" key="2">
    <source>
        <dbReference type="PROSITE-ProRule" id="PRU00497"/>
    </source>
</evidence>
<dbReference type="InterPro" id="IPR050468">
    <property type="entry name" value="Cuticle_Struct_Prot"/>
</dbReference>
<dbReference type="EMBL" id="KZ308926">
    <property type="protein sequence ID" value="KAG8235585.1"/>
    <property type="molecule type" value="Genomic_DNA"/>
</dbReference>
<dbReference type="GO" id="GO:0008010">
    <property type="term" value="F:structural constituent of chitin-based larval cuticle"/>
    <property type="evidence" value="ECO:0007669"/>
    <property type="project" value="TreeGrafter"/>
</dbReference>
<dbReference type="InterPro" id="IPR000618">
    <property type="entry name" value="Insect_cuticle"/>
</dbReference>
<feature type="chain" id="PRO_5035476626" evidence="3">
    <location>
        <begin position="28"/>
        <end position="114"/>
    </location>
</feature>
<reference evidence="4" key="1">
    <citation type="submission" date="2013-04" db="EMBL/GenBank/DDBJ databases">
        <authorList>
            <person name="Qu J."/>
            <person name="Murali S.C."/>
            <person name="Bandaranaike D."/>
            <person name="Bellair M."/>
            <person name="Blankenburg K."/>
            <person name="Chao H."/>
            <person name="Dinh H."/>
            <person name="Doddapaneni H."/>
            <person name="Downs B."/>
            <person name="Dugan-Rocha S."/>
            <person name="Elkadiri S."/>
            <person name="Gnanaolivu R.D."/>
            <person name="Hernandez B."/>
            <person name="Javaid M."/>
            <person name="Jayaseelan J.C."/>
            <person name="Lee S."/>
            <person name="Li M."/>
            <person name="Ming W."/>
            <person name="Munidasa M."/>
            <person name="Muniz J."/>
            <person name="Nguyen L."/>
            <person name="Ongeri F."/>
            <person name="Osuji N."/>
            <person name="Pu L.-L."/>
            <person name="Puazo M."/>
            <person name="Qu C."/>
            <person name="Quiroz J."/>
            <person name="Raj R."/>
            <person name="Weissenberger G."/>
            <person name="Xin Y."/>
            <person name="Zou X."/>
            <person name="Han Y."/>
            <person name="Richards S."/>
            <person name="Worley K."/>
            <person name="Muzny D."/>
            <person name="Gibbs R."/>
        </authorList>
    </citation>
    <scope>NUCLEOTIDE SEQUENCE</scope>
    <source>
        <strain evidence="4">Sampled in the wild</strain>
    </source>
</reference>
<organism evidence="4 5">
    <name type="scientific">Ladona fulva</name>
    <name type="common">Scarce chaser dragonfly</name>
    <name type="synonym">Libellula fulva</name>
    <dbReference type="NCBI Taxonomy" id="123851"/>
    <lineage>
        <taxon>Eukaryota</taxon>
        <taxon>Metazoa</taxon>
        <taxon>Ecdysozoa</taxon>
        <taxon>Arthropoda</taxon>
        <taxon>Hexapoda</taxon>
        <taxon>Insecta</taxon>
        <taxon>Pterygota</taxon>
        <taxon>Palaeoptera</taxon>
        <taxon>Odonata</taxon>
        <taxon>Epiprocta</taxon>
        <taxon>Anisoptera</taxon>
        <taxon>Libelluloidea</taxon>
        <taxon>Libellulidae</taxon>
        <taxon>Ladona</taxon>
    </lineage>
</organism>
<feature type="signal peptide" evidence="3">
    <location>
        <begin position="1"/>
        <end position="27"/>
    </location>
</feature>
<dbReference type="AlphaFoldDB" id="A0A8K0KIQ2"/>
<protein>
    <submittedName>
        <fullName evidence="4">Uncharacterized protein</fullName>
    </submittedName>
</protein>
<dbReference type="PROSITE" id="PS51155">
    <property type="entry name" value="CHIT_BIND_RR_2"/>
    <property type="match status" value="1"/>
</dbReference>
<dbReference type="InterPro" id="IPR031311">
    <property type="entry name" value="CHIT_BIND_RR_consensus"/>
</dbReference>
<keyword evidence="3" id="KW-0732">Signal</keyword>